<name>A0A8J7M396_9BACT</name>
<sequence>MPAEDEGGVMRIAGEVCQVPRPFFAFVTAIREDQRITLWDEAGRRRLKVETFWSSLTSRRFAERH</sequence>
<dbReference type="EMBL" id="JAEMHM010000035">
    <property type="protein sequence ID" value="MBJ6727965.1"/>
    <property type="molecule type" value="Genomic_DNA"/>
</dbReference>
<proteinExistence type="predicted"/>
<protein>
    <submittedName>
        <fullName evidence="1">Uncharacterized protein</fullName>
    </submittedName>
</protein>
<evidence type="ECO:0000313" key="2">
    <source>
        <dbReference type="Proteomes" id="UP000636888"/>
    </source>
</evidence>
<dbReference type="AlphaFoldDB" id="A0A8J7M396"/>
<gene>
    <name evidence="1" type="ORF">JFN93_24930</name>
</gene>
<dbReference type="Proteomes" id="UP000636888">
    <property type="component" value="Unassembled WGS sequence"/>
</dbReference>
<evidence type="ECO:0000313" key="1">
    <source>
        <dbReference type="EMBL" id="MBJ6727965.1"/>
    </source>
</evidence>
<keyword evidence="2" id="KW-1185">Reference proteome</keyword>
<dbReference type="RefSeq" id="WP_199387106.1">
    <property type="nucleotide sequence ID" value="NZ_JAEMHM010000035.1"/>
</dbReference>
<comment type="caution">
    <text evidence="1">The sequence shown here is derived from an EMBL/GenBank/DDBJ whole genome shotgun (WGS) entry which is preliminary data.</text>
</comment>
<reference evidence="1" key="1">
    <citation type="submission" date="2020-12" db="EMBL/GenBank/DDBJ databases">
        <title>Geomonas sp. Red875, isolated from river sediment.</title>
        <authorList>
            <person name="Xu Z."/>
            <person name="Zhang Z."/>
            <person name="Masuda Y."/>
            <person name="Itoh H."/>
            <person name="Senoo K."/>
        </authorList>
    </citation>
    <scope>NUCLEOTIDE SEQUENCE</scope>
    <source>
        <strain evidence="1">Red875</strain>
    </source>
</reference>
<accession>A0A8J7M396</accession>
<organism evidence="1 2">
    <name type="scientific">Geomesophilobacter sediminis</name>
    <dbReference type="NCBI Taxonomy" id="2798584"/>
    <lineage>
        <taxon>Bacteria</taxon>
        <taxon>Pseudomonadati</taxon>
        <taxon>Thermodesulfobacteriota</taxon>
        <taxon>Desulfuromonadia</taxon>
        <taxon>Geobacterales</taxon>
        <taxon>Geobacteraceae</taxon>
        <taxon>Geomesophilobacter</taxon>
    </lineage>
</organism>